<dbReference type="InterPro" id="IPR036388">
    <property type="entry name" value="WH-like_DNA-bd_sf"/>
</dbReference>
<organism evidence="6 7">
    <name type="scientific">Zoogloea dura</name>
    <dbReference type="NCBI Taxonomy" id="2728840"/>
    <lineage>
        <taxon>Bacteria</taxon>
        <taxon>Pseudomonadati</taxon>
        <taxon>Pseudomonadota</taxon>
        <taxon>Betaproteobacteria</taxon>
        <taxon>Rhodocyclales</taxon>
        <taxon>Zoogloeaceae</taxon>
        <taxon>Zoogloea</taxon>
    </lineage>
</organism>
<dbReference type="EMBL" id="JABBGA010000007">
    <property type="protein sequence ID" value="NML26215.1"/>
    <property type="molecule type" value="Genomic_DNA"/>
</dbReference>
<proteinExistence type="inferred from homology"/>
<evidence type="ECO:0000256" key="2">
    <source>
        <dbReference type="ARBA" id="ARBA00023015"/>
    </source>
</evidence>
<dbReference type="SUPFAM" id="SSF46785">
    <property type="entry name" value="Winged helix' DNA-binding domain"/>
    <property type="match status" value="1"/>
</dbReference>
<evidence type="ECO:0000313" key="7">
    <source>
        <dbReference type="Proteomes" id="UP000580043"/>
    </source>
</evidence>
<evidence type="ECO:0000256" key="1">
    <source>
        <dbReference type="ARBA" id="ARBA00009437"/>
    </source>
</evidence>
<dbReference type="PANTHER" id="PTHR30118">
    <property type="entry name" value="HTH-TYPE TRANSCRIPTIONAL REGULATOR LEUO-RELATED"/>
    <property type="match status" value="1"/>
</dbReference>
<evidence type="ECO:0000256" key="4">
    <source>
        <dbReference type="ARBA" id="ARBA00023163"/>
    </source>
</evidence>
<protein>
    <submittedName>
        <fullName evidence="6">LysR family transcriptional regulator</fullName>
    </submittedName>
</protein>
<keyword evidence="7" id="KW-1185">Reference proteome</keyword>
<gene>
    <name evidence="6" type="ORF">HHL15_10730</name>
</gene>
<dbReference type="RefSeq" id="WP_169145758.1">
    <property type="nucleotide sequence ID" value="NZ_JABBGA010000007.1"/>
</dbReference>
<dbReference type="InterPro" id="IPR037402">
    <property type="entry name" value="YidZ_PBP2"/>
</dbReference>
<reference evidence="6 7" key="1">
    <citation type="submission" date="2020-04" db="EMBL/GenBank/DDBJ databases">
        <title>Zoogloea sp. G-4-1-14 isolated from soil.</title>
        <authorList>
            <person name="Dahal R.H."/>
        </authorList>
    </citation>
    <scope>NUCLEOTIDE SEQUENCE [LARGE SCALE GENOMIC DNA]</scope>
    <source>
        <strain evidence="6 7">G-4-1-14</strain>
    </source>
</reference>
<dbReference type="PROSITE" id="PS50931">
    <property type="entry name" value="HTH_LYSR"/>
    <property type="match status" value="1"/>
</dbReference>
<dbReference type="InterPro" id="IPR000847">
    <property type="entry name" value="LysR_HTH_N"/>
</dbReference>
<comment type="similarity">
    <text evidence="1">Belongs to the LysR transcriptional regulatory family.</text>
</comment>
<dbReference type="Pfam" id="PF03466">
    <property type="entry name" value="LysR_substrate"/>
    <property type="match status" value="1"/>
</dbReference>
<comment type="caution">
    <text evidence="6">The sequence shown here is derived from an EMBL/GenBank/DDBJ whole genome shotgun (WGS) entry which is preliminary data.</text>
</comment>
<dbReference type="Gene3D" id="3.40.190.10">
    <property type="entry name" value="Periplasmic binding protein-like II"/>
    <property type="match status" value="2"/>
</dbReference>
<dbReference type="Pfam" id="PF00126">
    <property type="entry name" value="HTH_1"/>
    <property type="match status" value="1"/>
</dbReference>
<dbReference type="GO" id="GO:0003677">
    <property type="term" value="F:DNA binding"/>
    <property type="evidence" value="ECO:0007669"/>
    <property type="project" value="UniProtKB-KW"/>
</dbReference>
<keyword evidence="2" id="KW-0805">Transcription regulation</keyword>
<evidence type="ECO:0000313" key="6">
    <source>
        <dbReference type="EMBL" id="NML26215.1"/>
    </source>
</evidence>
<accession>A0A848G5J5</accession>
<dbReference type="Proteomes" id="UP000580043">
    <property type="component" value="Unassembled WGS sequence"/>
</dbReference>
<dbReference type="CDD" id="cd08417">
    <property type="entry name" value="PBP2_Nitroaromatics_like"/>
    <property type="match status" value="1"/>
</dbReference>
<evidence type="ECO:0000256" key="3">
    <source>
        <dbReference type="ARBA" id="ARBA00023125"/>
    </source>
</evidence>
<evidence type="ECO:0000259" key="5">
    <source>
        <dbReference type="PROSITE" id="PS50931"/>
    </source>
</evidence>
<dbReference type="InterPro" id="IPR005119">
    <property type="entry name" value="LysR_subst-bd"/>
</dbReference>
<dbReference type="SUPFAM" id="SSF53850">
    <property type="entry name" value="Periplasmic binding protein-like II"/>
    <property type="match status" value="1"/>
</dbReference>
<dbReference type="Gene3D" id="1.10.10.10">
    <property type="entry name" value="Winged helix-like DNA-binding domain superfamily/Winged helix DNA-binding domain"/>
    <property type="match status" value="1"/>
</dbReference>
<keyword evidence="3" id="KW-0238">DNA-binding</keyword>
<keyword evidence="4" id="KW-0804">Transcription</keyword>
<sequence>MDLRQIDLNLLLSLDALLAECNVTRAARRLHLSQPALSGQLARLRQIFNDPLLLPAETGRGMTPTARALALGPALHSVLKDLEAVVQYRPSFDPLTDERSFQIAVNDTAMVVLGLPLIERLATEAGPGVRVAFRNPAAETIAAQMEGGEVDLLIASERLLPASMKMRPLVHGRFVMAQRKRHPRGTGPLDVEAYSALRHVLVTEFAGRFTGYIDEALAERGYHRQVVVSVEKFSLVPEILRHSDYVCTLPSMLMGRFSHALDMFDLPFDDRGFGLQLGWHPRNHADPAVSWLRNLVLGLVEEGAGGAASAIRTQQGV</sequence>
<dbReference type="AlphaFoldDB" id="A0A848G5J5"/>
<name>A0A848G5J5_9RHOO</name>
<dbReference type="PANTHER" id="PTHR30118:SF15">
    <property type="entry name" value="TRANSCRIPTIONAL REGULATORY PROTEIN"/>
    <property type="match status" value="1"/>
</dbReference>
<feature type="domain" description="HTH lysR-type" evidence="5">
    <location>
        <begin position="6"/>
        <end position="65"/>
    </location>
</feature>
<dbReference type="InterPro" id="IPR036390">
    <property type="entry name" value="WH_DNA-bd_sf"/>
</dbReference>
<dbReference type="GO" id="GO:0003700">
    <property type="term" value="F:DNA-binding transcription factor activity"/>
    <property type="evidence" value="ECO:0007669"/>
    <property type="project" value="InterPro"/>
</dbReference>
<dbReference type="PRINTS" id="PR00039">
    <property type="entry name" value="HTHLYSR"/>
</dbReference>
<dbReference type="InterPro" id="IPR050389">
    <property type="entry name" value="LysR-type_TF"/>
</dbReference>